<dbReference type="PANTHER" id="PTHR33384:SF17">
    <property type="entry name" value="VQ DOMAIN-CONTAINING PROTEIN"/>
    <property type="match status" value="1"/>
</dbReference>
<dbReference type="EMBL" id="JAXIOK010000001">
    <property type="protein sequence ID" value="KAK4780926.1"/>
    <property type="molecule type" value="Genomic_DNA"/>
</dbReference>
<comment type="caution">
    <text evidence="1">The sequence shown here is derived from an EMBL/GenBank/DDBJ whole genome shotgun (WGS) entry which is preliminary data.</text>
</comment>
<dbReference type="AlphaFoldDB" id="A0AAN7L7U2"/>
<dbReference type="Proteomes" id="UP001345219">
    <property type="component" value="Chromosome 13"/>
</dbReference>
<reference evidence="1 2" key="1">
    <citation type="journal article" date="2023" name="Hortic Res">
        <title>Pangenome of water caltrop reveals structural variations and asymmetric subgenome divergence after allopolyploidization.</title>
        <authorList>
            <person name="Zhang X."/>
            <person name="Chen Y."/>
            <person name="Wang L."/>
            <person name="Yuan Y."/>
            <person name="Fang M."/>
            <person name="Shi L."/>
            <person name="Lu R."/>
            <person name="Comes H.P."/>
            <person name="Ma Y."/>
            <person name="Chen Y."/>
            <person name="Huang G."/>
            <person name="Zhou Y."/>
            <person name="Zheng Z."/>
            <person name="Qiu Y."/>
        </authorList>
    </citation>
    <scope>NUCLEOTIDE SEQUENCE [LARGE SCALE GENOMIC DNA]</scope>
    <source>
        <tissue evidence="1">Roots</tissue>
    </source>
</reference>
<name>A0AAN7L7U2_9MYRT</name>
<proteinExistence type="predicted"/>
<keyword evidence="2" id="KW-1185">Reference proteome</keyword>
<accession>A0AAN7L7U2</accession>
<evidence type="ECO:0000313" key="1">
    <source>
        <dbReference type="EMBL" id="KAK4780926.1"/>
    </source>
</evidence>
<gene>
    <name evidence="1" type="ORF">SAY87_017032</name>
</gene>
<organism evidence="1 2">
    <name type="scientific">Trapa incisa</name>
    <dbReference type="NCBI Taxonomy" id="236973"/>
    <lineage>
        <taxon>Eukaryota</taxon>
        <taxon>Viridiplantae</taxon>
        <taxon>Streptophyta</taxon>
        <taxon>Embryophyta</taxon>
        <taxon>Tracheophyta</taxon>
        <taxon>Spermatophyta</taxon>
        <taxon>Magnoliopsida</taxon>
        <taxon>eudicotyledons</taxon>
        <taxon>Gunneridae</taxon>
        <taxon>Pentapetalae</taxon>
        <taxon>rosids</taxon>
        <taxon>malvids</taxon>
        <taxon>Myrtales</taxon>
        <taxon>Lythraceae</taxon>
        <taxon>Trapa</taxon>
    </lineage>
</organism>
<dbReference type="PANTHER" id="PTHR33384">
    <property type="entry name" value="EXPRESSED PROTEIN"/>
    <property type="match status" value="1"/>
</dbReference>
<sequence length="129" mass="14278">MHHRVVKSSLLDSPMIDHHCRNQPKQPLCPKPRRLGCTAPEVLMPSRCIQHSQPAAVDGRSGVLNLIMDKAAAEGRESTCVGCLPPCYVGSPPTRTDNPLIHDVQFIRQTELLSPLTRTKLSDKFGFQV</sequence>
<protein>
    <submittedName>
        <fullName evidence="1">Uncharacterized protein</fullName>
    </submittedName>
</protein>
<evidence type="ECO:0000313" key="2">
    <source>
        <dbReference type="Proteomes" id="UP001345219"/>
    </source>
</evidence>